<comment type="caution">
    <text evidence="1">The sequence shown here is derived from an EMBL/GenBank/DDBJ whole genome shotgun (WGS) entry which is preliminary data.</text>
</comment>
<gene>
    <name evidence="1" type="ORF">L1987_70124</name>
</gene>
<reference evidence="1 2" key="2">
    <citation type="journal article" date="2022" name="Mol. Ecol. Resour.">
        <title>The genomes of chicory, endive, great burdock and yacon provide insights into Asteraceae paleo-polyploidization history and plant inulin production.</title>
        <authorList>
            <person name="Fan W."/>
            <person name="Wang S."/>
            <person name="Wang H."/>
            <person name="Wang A."/>
            <person name="Jiang F."/>
            <person name="Liu H."/>
            <person name="Zhao H."/>
            <person name="Xu D."/>
            <person name="Zhang Y."/>
        </authorList>
    </citation>
    <scope>NUCLEOTIDE SEQUENCE [LARGE SCALE GENOMIC DNA]</scope>
    <source>
        <strain evidence="2">cv. Yunnan</strain>
        <tissue evidence="1">Leaves</tissue>
    </source>
</reference>
<organism evidence="1 2">
    <name type="scientific">Smallanthus sonchifolius</name>
    <dbReference type="NCBI Taxonomy" id="185202"/>
    <lineage>
        <taxon>Eukaryota</taxon>
        <taxon>Viridiplantae</taxon>
        <taxon>Streptophyta</taxon>
        <taxon>Embryophyta</taxon>
        <taxon>Tracheophyta</taxon>
        <taxon>Spermatophyta</taxon>
        <taxon>Magnoliopsida</taxon>
        <taxon>eudicotyledons</taxon>
        <taxon>Gunneridae</taxon>
        <taxon>Pentapetalae</taxon>
        <taxon>asterids</taxon>
        <taxon>campanulids</taxon>
        <taxon>Asterales</taxon>
        <taxon>Asteraceae</taxon>
        <taxon>Asteroideae</taxon>
        <taxon>Heliantheae alliance</taxon>
        <taxon>Millerieae</taxon>
        <taxon>Smallanthus</taxon>
    </lineage>
</organism>
<evidence type="ECO:0000313" key="1">
    <source>
        <dbReference type="EMBL" id="KAI3711585.1"/>
    </source>
</evidence>
<protein>
    <submittedName>
        <fullName evidence="1">Uncharacterized protein</fullName>
    </submittedName>
</protein>
<accession>A0ACB9APM6</accession>
<name>A0ACB9APM6_9ASTR</name>
<reference evidence="2" key="1">
    <citation type="journal article" date="2022" name="Mol. Ecol. Resour.">
        <title>The genomes of chicory, endive, great burdock and yacon provide insights into Asteraceae palaeo-polyploidization history and plant inulin production.</title>
        <authorList>
            <person name="Fan W."/>
            <person name="Wang S."/>
            <person name="Wang H."/>
            <person name="Wang A."/>
            <person name="Jiang F."/>
            <person name="Liu H."/>
            <person name="Zhao H."/>
            <person name="Xu D."/>
            <person name="Zhang Y."/>
        </authorList>
    </citation>
    <scope>NUCLEOTIDE SEQUENCE [LARGE SCALE GENOMIC DNA]</scope>
    <source>
        <strain evidence="2">cv. Yunnan</strain>
    </source>
</reference>
<keyword evidence="2" id="KW-1185">Reference proteome</keyword>
<proteinExistence type="predicted"/>
<dbReference type="Proteomes" id="UP001056120">
    <property type="component" value="Linkage Group LG24"/>
</dbReference>
<evidence type="ECO:0000313" key="2">
    <source>
        <dbReference type="Proteomes" id="UP001056120"/>
    </source>
</evidence>
<dbReference type="EMBL" id="CM042041">
    <property type="protein sequence ID" value="KAI3711585.1"/>
    <property type="molecule type" value="Genomic_DNA"/>
</dbReference>
<sequence>MDLQHPIIFKKLLVYKKLKAPILTQSVCVSLSESEMMKKLNTPFLSQQEDHNKHNKWRTALCFITLIIVILLILEPSESTTRVRFGDAVESLEAVVAADDARCSEIGASVLRTPLMLQWLLFCV</sequence>